<comment type="caution">
    <text evidence="9">The sequence shown here is derived from an EMBL/GenBank/DDBJ whole genome shotgun (WGS) entry which is preliminary data.</text>
</comment>
<comment type="subunit">
    <text evidence="3">F-type ATPases have 2 components, CF(1) - the catalytic core - and CF(0) - the membrane proton channel. CF(1) has five subunits: alpha(3), beta(3), gamma(1), delta(1), epsilon(1). CF(0) has three main subunits: a, b and c.</text>
</comment>
<evidence type="ECO:0000256" key="7">
    <source>
        <dbReference type="ARBA" id="ARBA00023136"/>
    </source>
</evidence>
<comment type="subcellular location">
    <subcellularLocation>
        <location evidence="1">Membrane</location>
    </subcellularLocation>
</comment>
<evidence type="ECO:0000256" key="5">
    <source>
        <dbReference type="ARBA" id="ARBA00022781"/>
    </source>
</evidence>
<proteinExistence type="inferred from homology"/>
<reference evidence="9 10" key="1">
    <citation type="submission" date="2019-08" db="EMBL/GenBank/DDBJ databases">
        <title>Draft genome sequences of two oriental melons (Cucumis melo L. var makuwa).</title>
        <authorList>
            <person name="Kwon S.-Y."/>
        </authorList>
    </citation>
    <scope>NUCLEOTIDE SEQUENCE [LARGE SCALE GENOMIC DNA]</scope>
    <source>
        <strain evidence="10">cv. Chang Bougi</strain>
        <tissue evidence="9">Leaf</tissue>
    </source>
</reference>
<name>A0A5D3BP70_CUCMM</name>
<organism evidence="9 10">
    <name type="scientific">Cucumis melo var. makuwa</name>
    <name type="common">Oriental melon</name>
    <dbReference type="NCBI Taxonomy" id="1194695"/>
    <lineage>
        <taxon>Eukaryota</taxon>
        <taxon>Viridiplantae</taxon>
        <taxon>Streptophyta</taxon>
        <taxon>Embryophyta</taxon>
        <taxon>Tracheophyta</taxon>
        <taxon>Spermatophyta</taxon>
        <taxon>Magnoliopsida</taxon>
        <taxon>eudicotyledons</taxon>
        <taxon>Gunneridae</taxon>
        <taxon>Pentapetalae</taxon>
        <taxon>rosids</taxon>
        <taxon>fabids</taxon>
        <taxon>Cucurbitales</taxon>
        <taxon>Cucurbitaceae</taxon>
        <taxon>Benincaseae</taxon>
        <taxon>Cucumis</taxon>
    </lineage>
</organism>
<keyword evidence="7" id="KW-0472">Membrane</keyword>
<dbReference type="Proteomes" id="UP000321947">
    <property type="component" value="Unassembled WGS sequence"/>
</dbReference>
<dbReference type="GO" id="GO:0046933">
    <property type="term" value="F:proton-transporting ATP synthase activity, rotational mechanism"/>
    <property type="evidence" value="ECO:0007669"/>
    <property type="project" value="InterPro"/>
</dbReference>
<evidence type="ECO:0000256" key="1">
    <source>
        <dbReference type="ARBA" id="ARBA00004370"/>
    </source>
</evidence>
<dbReference type="SUPFAM" id="SSF47928">
    <property type="entry name" value="N-terminal domain of the delta subunit of the F1F0-ATP synthase"/>
    <property type="match status" value="1"/>
</dbReference>
<dbReference type="InterPro" id="IPR026015">
    <property type="entry name" value="ATP_synth_OSCP/delta_N_sf"/>
</dbReference>
<evidence type="ECO:0000256" key="2">
    <source>
        <dbReference type="ARBA" id="ARBA00007046"/>
    </source>
</evidence>
<gene>
    <name evidence="9" type="ORF">E5676_scaffold612G00140</name>
</gene>
<evidence type="ECO:0000256" key="8">
    <source>
        <dbReference type="ARBA" id="ARBA00023310"/>
    </source>
</evidence>
<accession>A0A5D3BP70</accession>
<comment type="similarity">
    <text evidence="2">Belongs to the ATPase delta chain family.</text>
</comment>
<dbReference type="InterPro" id="IPR000711">
    <property type="entry name" value="ATPase_OSCP/dsu"/>
</dbReference>
<dbReference type="PANTHER" id="PTHR11910">
    <property type="entry name" value="ATP SYNTHASE DELTA CHAIN"/>
    <property type="match status" value="1"/>
</dbReference>
<evidence type="ECO:0000256" key="3">
    <source>
        <dbReference type="ARBA" id="ARBA00011648"/>
    </source>
</evidence>
<dbReference type="EMBL" id="SSTD01016306">
    <property type="protein sequence ID" value="TYK01117.1"/>
    <property type="molecule type" value="Genomic_DNA"/>
</dbReference>
<evidence type="ECO:0000256" key="4">
    <source>
        <dbReference type="ARBA" id="ARBA00022448"/>
    </source>
</evidence>
<keyword evidence="6" id="KW-0406">Ion transport</keyword>
<protein>
    <submittedName>
        <fullName evidence="9">ATP synthase subunit O</fullName>
    </submittedName>
</protein>
<dbReference type="Gene3D" id="1.10.520.20">
    <property type="entry name" value="N-terminal domain of the delta subunit of the F1F0-ATP synthase"/>
    <property type="match status" value="1"/>
</dbReference>
<evidence type="ECO:0000313" key="10">
    <source>
        <dbReference type="Proteomes" id="UP000321947"/>
    </source>
</evidence>
<dbReference type="AlphaFoldDB" id="A0A5D3BP70"/>
<dbReference type="Pfam" id="PF00213">
    <property type="entry name" value="OSCP"/>
    <property type="match status" value="1"/>
</dbReference>
<keyword evidence="5" id="KW-0375">Hydrogen ion transport</keyword>
<keyword evidence="4" id="KW-0813">Transport</keyword>
<dbReference type="GO" id="GO:0016020">
    <property type="term" value="C:membrane"/>
    <property type="evidence" value="ECO:0007669"/>
    <property type="project" value="UniProtKB-SubCell"/>
</dbReference>
<evidence type="ECO:0000313" key="9">
    <source>
        <dbReference type="EMBL" id="TYK01117.1"/>
    </source>
</evidence>
<keyword evidence="8" id="KW-0066">ATP synthesis</keyword>
<sequence length="60" mass="6469">MVPIALFGGSGNYASALYLAAVKANSLDKVESELVNLIQAIKKSPTFSQFTMDMSNSREN</sequence>
<evidence type="ECO:0000256" key="6">
    <source>
        <dbReference type="ARBA" id="ARBA00023065"/>
    </source>
</evidence>